<protein>
    <recommendedName>
        <fullName evidence="2 3">Single-stranded DNA-binding protein</fullName>
        <shortName evidence="2">SSB</shortName>
    </recommendedName>
</protein>
<dbReference type="SUPFAM" id="SSF50249">
    <property type="entry name" value="Nucleic acid-binding proteins"/>
    <property type="match status" value="1"/>
</dbReference>
<dbReference type="CDD" id="cd04496">
    <property type="entry name" value="SSB_OBF"/>
    <property type="match status" value="1"/>
</dbReference>
<gene>
    <name evidence="4" type="ORF">GCM10007962_13520</name>
</gene>
<organism evidence="4 5">
    <name type="scientific">Yeosuana aromativorans</name>
    <dbReference type="NCBI Taxonomy" id="288019"/>
    <lineage>
        <taxon>Bacteria</taxon>
        <taxon>Pseudomonadati</taxon>
        <taxon>Bacteroidota</taxon>
        <taxon>Flavobacteriia</taxon>
        <taxon>Flavobacteriales</taxon>
        <taxon>Flavobacteriaceae</taxon>
        <taxon>Yeosuana</taxon>
    </lineage>
</organism>
<comment type="caution">
    <text evidence="2">Lacks conserved residue(s) required for the propagation of feature annotation.</text>
</comment>
<evidence type="ECO:0000313" key="5">
    <source>
        <dbReference type="Proteomes" id="UP000612329"/>
    </source>
</evidence>
<dbReference type="PANTHER" id="PTHR10302">
    <property type="entry name" value="SINGLE-STRANDED DNA-BINDING PROTEIN"/>
    <property type="match status" value="1"/>
</dbReference>
<comment type="caution">
    <text evidence="4">The sequence shown here is derived from an EMBL/GenBank/DDBJ whole genome shotgun (WGS) entry which is preliminary data.</text>
</comment>
<accession>A0A8J3BQL0</accession>
<evidence type="ECO:0000256" key="3">
    <source>
        <dbReference type="PIRNR" id="PIRNR002070"/>
    </source>
</evidence>
<dbReference type="Proteomes" id="UP000612329">
    <property type="component" value="Unassembled WGS sequence"/>
</dbReference>
<dbReference type="HAMAP" id="MF_00984">
    <property type="entry name" value="SSB"/>
    <property type="match status" value="1"/>
</dbReference>
<dbReference type="PIRSF" id="PIRSF002070">
    <property type="entry name" value="SSB"/>
    <property type="match status" value="1"/>
</dbReference>
<dbReference type="RefSeq" id="WP_188651298.1">
    <property type="nucleotide sequence ID" value="NZ_BMNR01000002.1"/>
</dbReference>
<dbReference type="InterPro" id="IPR011344">
    <property type="entry name" value="ssDNA-bd"/>
</dbReference>
<sequence length="119" mass="13276">MGTLKNHVQLIGNVGQDPTITTLESGKVLVRFQLATNEHFKNSKGENQSETDWHNMVAWGKVASIIGKHVGKGHRIAIEGKLKTRSYETEQGEKRTITEIVVNEVLLLDTKNNTSKSEH</sequence>
<dbReference type="Pfam" id="PF00436">
    <property type="entry name" value="SSB"/>
    <property type="match status" value="1"/>
</dbReference>
<keyword evidence="5" id="KW-1185">Reference proteome</keyword>
<dbReference type="GO" id="GO:0003697">
    <property type="term" value="F:single-stranded DNA binding"/>
    <property type="evidence" value="ECO:0007669"/>
    <property type="project" value="UniProtKB-UniRule"/>
</dbReference>
<dbReference type="PANTHER" id="PTHR10302:SF0">
    <property type="entry name" value="SINGLE-STRANDED DNA-BINDING PROTEIN, MITOCHONDRIAL"/>
    <property type="match status" value="1"/>
</dbReference>
<dbReference type="InterPro" id="IPR012340">
    <property type="entry name" value="NA-bd_OB-fold"/>
</dbReference>
<dbReference type="NCBIfam" id="TIGR00621">
    <property type="entry name" value="ssb"/>
    <property type="match status" value="1"/>
</dbReference>
<reference evidence="4" key="1">
    <citation type="journal article" date="2014" name="Int. J. Syst. Evol. Microbiol.">
        <title>Complete genome sequence of Corynebacterium casei LMG S-19264T (=DSM 44701T), isolated from a smear-ripened cheese.</title>
        <authorList>
            <consortium name="US DOE Joint Genome Institute (JGI-PGF)"/>
            <person name="Walter F."/>
            <person name="Albersmeier A."/>
            <person name="Kalinowski J."/>
            <person name="Ruckert C."/>
        </authorList>
    </citation>
    <scope>NUCLEOTIDE SEQUENCE</scope>
    <source>
        <strain evidence="4">JCM 12862</strain>
    </source>
</reference>
<dbReference type="GO" id="GO:0006260">
    <property type="term" value="P:DNA replication"/>
    <property type="evidence" value="ECO:0007669"/>
    <property type="project" value="InterPro"/>
</dbReference>
<dbReference type="AlphaFoldDB" id="A0A8J3BQL0"/>
<proteinExistence type="inferred from homology"/>
<name>A0A8J3BQL0_9FLAO</name>
<dbReference type="Gene3D" id="2.40.50.140">
    <property type="entry name" value="Nucleic acid-binding proteins"/>
    <property type="match status" value="1"/>
</dbReference>
<dbReference type="GO" id="GO:0009295">
    <property type="term" value="C:nucleoid"/>
    <property type="evidence" value="ECO:0007669"/>
    <property type="project" value="TreeGrafter"/>
</dbReference>
<comment type="subunit">
    <text evidence="2">Homotetramer.</text>
</comment>
<evidence type="ECO:0000313" key="4">
    <source>
        <dbReference type="EMBL" id="GGK20688.1"/>
    </source>
</evidence>
<keyword evidence="1 2" id="KW-0238">DNA-binding</keyword>
<evidence type="ECO:0000256" key="2">
    <source>
        <dbReference type="HAMAP-Rule" id="MF_00984"/>
    </source>
</evidence>
<dbReference type="InterPro" id="IPR000424">
    <property type="entry name" value="Primosome_PriB/ssb"/>
</dbReference>
<dbReference type="EMBL" id="BMNR01000002">
    <property type="protein sequence ID" value="GGK20688.1"/>
    <property type="molecule type" value="Genomic_DNA"/>
</dbReference>
<reference evidence="4" key="2">
    <citation type="submission" date="2020-09" db="EMBL/GenBank/DDBJ databases">
        <authorList>
            <person name="Sun Q."/>
            <person name="Ohkuma M."/>
        </authorList>
    </citation>
    <scope>NUCLEOTIDE SEQUENCE</scope>
    <source>
        <strain evidence="4">JCM 12862</strain>
    </source>
</reference>
<dbReference type="PROSITE" id="PS50935">
    <property type="entry name" value="SSB"/>
    <property type="match status" value="1"/>
</dbReference>
<evidence type="ECO:0000256" key="1">
    <source>
        <dbReference type="ARBA" id="ARBA00023125"/>
    </source>
</evidence>